<feature type="domain" description="PUA" evidence="1">
    <location>
        <begin position="89"/>
        <end position="163"/>
    </location>
</feature>
<dbReference type="OrthoDB" id="7576at2157"/>
<gene>
    <name evidence="2" type="ORF">C474_18640</name>
</gene>
<dbReference type="Pfam" id="PF14810">
    <property type="entry name" value="TGT_C2"/>
    <property type="match status" value="1"/>
</dbReference>
<dbReference type="InterPro" id="IPR015947">
    <property type="entry name" value="PUA-like_sf"/>
</dbReference>
<dbReference type="InterPro" id="IPR036974">
    <property type="entry name" value="PUA_sf"/>
</dbReference>
<proteinExistence type="predicted"/>
<dbReference type="SUPFAM" id="SSF88697">
    <property type="entry name" value="PUA domain-like"/>
    <property type="match status" value="1"/>
</dbReference>
<protein>
    <submittedName>
        <fullName evidence="2">Prefoldin subunit alpha</fullName>
    </submittedName>
</protein>
<dbReference type="SMART" id="SM00359">
    <property type="entry name" value="PUA"/>
    <property type="match status" value="1"/>
</dbReference>
<dbReference type="InterPro" id="IPR002478">
    <property type="entry name" value="PUA"/>
</dbReference>
<dbReference type="EMBL" id="AOIV01000042">
    <property type="protein sequence ID" value="ELZ26687.1"/>
    <property type="molecule type" value="Genomic_DNA"/>
</dbReference>
<dbReference type="AlphaFoldDB" id="M0CW71"/>
<organism evidence="2 3">
    <name type="scientific">Halogeometricum pallidum JCM 14848</name>
    <dbReference type="NCBI Taxonomy" id="1227487"/>
    <lineage>
        <taxon>Archaea</taxon>
        <taxon>Methanobacteriati</taxon>
        <taxon>Methanobacteriota</taxon>
        <taxon>Stenosarchaea group</taxon>
        <taxon>Halobacteria</taxon>
        <taxon>Halobacteriales</taxon>
        <taxon>Haloferacaceae</taxon>
        <taxon>Halogeometricum</taxon>
    </lineage>
</organism>
<comment type="caution">
    <text evidence="2">The sequence shown here is derived from an EMBL/GenBank/DDBJ whole genome shotgun (WGS) entry which is preliminary data.</text>
</comment>
<dbReference type="Gene3D" id="3.10.450.90">
    <property type="entry name" value="ArcTGT, C2 domain"/>
    <property type="match status" value="1"/>
</dbReference>
<dbReference type="PROSITE" id="PS50890">
    <property type="entry name" value="PUA"/>
    <property type="match status" value="1"/>
</dbReference>
<dbReference type="GO" id="GO:0003723">
    <property type="term" value="F:RNA binding"/>
    <property type="evidence" value="ECO:0007669"/>
    <property type="project" value="InterPro"/>
</dbReference>
<keyword evidence="3" id="KW-1185">Reference proteome</keyword>
<dbReference type="SUPFAM" id="SSF88802">
    <property type="entry name" value="Pre-PUA domain"/>
    <property type="match status" value="1"/>
</dbReference>
<evidence type="ECO:0000259" key="1">
    <source>
        <dbReference type="SMART" id="SM00359"/>
    </source>
</evidence>
<dbReference type="CDD" id="cd21149">
    <property type="entry name" value="PUA_archaeosine_TGT"/>
    <property type="match status" value="1"/>
</dbReference>
<reference evidence="2 3" key="1">
    <citation type="journal article" date="2014" name="PLoS Genet.">
        <title>Phylogenetically driven sequencing of extremely halophilic archaea reveals strategies for static and dynamic osmo-response.</title>
        <authorList>
            <person name="Becker E.A."/>
            <person name="Seitzer P.M."/>
            <person name="Tritt A."/>
            <person name="Larsen D."/>
            <person name="Krusor M."/>
            <person name="Yao A.I."/>
            <person name="Wu D."/>
            <person name="Madern D."/>
            <person name="Eisen J.A."/>
            <person name="Darling A.E."/>
            <person name="Facciotti M.T."/>
        </authorList>
    </citation>
    <scope>NUCLEOTIDE SEQUENCE [LARGE SCALE GENOMIC DNA]</scope>
    <source>
        <strain evidence="2 3">JCM 14848</strain>
    </source>
</reference>
<dbReference type="Proteomes" id="UP000011513">
    <property type="component" value="Unassembled WGS sequence"/>
</dbReference>
<sequence length="166" mass="17418">MSDDTDGSGDGGDATLSDLRTVADYQFGAGAGRALFPDDDLTVRRSTSGRPRQVLDDEGRVVSYGTDGRFTLGVEGGRRLTEAFPAPANRVAVGEESEPFVRDGKNAFAKFVTGVDPAVRPGDEVAVVVSEDEVVGVGRAELSAEAMDDFESGMAVFVRHGAGETE</sequence>
<dbReference type="Pfam" id="PF01472">
    <property type="entry name" value="PUA"/>
    <property type="match status" value="1"/>
</dbReference>
<evidence type="ECO:0000313" key="2">
    <source>
        <dbReference type="EMBL" id="ELZ26687.1"/>
    </source>
</evidence>
<dbReference type="PATRIC" id="fig|1227487.5.peg.3703"/>
<evidence type="ECO:0000313" key="3">
    <source>
        <dbReference type="Proteomes" id="UP000011513"/>
    </source>
</evidence>
<name>M0CW71_HALPD</name>
<dbReference type="InterPro" id="IPR038250">
    <property type="entry name" value="TGT_C2_sf"/>
</dbReference>
<dbReference type="RefSeq" id="WP_008389459.1">
    <property type="nucleotide sequence ID" value="NZ_AOIV01000042.1"/>
</dbReference>
<dbReference type="InterPro" id="IPR029402">
    <property type="entry name" value="TGT_C2"/>
</dbReference>
<accession>M0CW71</accession>
<dbReference type="Gene3D" id="2.30.130.10">
    <property type="entry name" value="PUA domain"/>
    <property type="match status" value="1"/>
</dbReference>
<dbReference type="InParanoid" id="M0CW71"/>
<dbReference type="eggNOG" id="arCOG00991">
    <property type="taxonomic scope" value="Archaea"/>
</dbReference>